<dbReference type="Proteomes" id="UP000039021">
    <property type="component" value="Unassembled WGS sequence"/>
</dbReference>
<organism evidence="2 3">
    <name type="scientific">Mycobacterium tuberculosis</name>
    <dbReference type="NCBI Taxonomy" id="1773"/>
    <lineage>
        <taxon>Bacteria</taxon>
        <taxon>Bacillati</taxon>
        <taxon>Actinomycetota</taxon>
        <taxon>Actinomycetes</taxon>
        <taxon>Mycobacteriales</taxon>
        <taxon>Mycobacteriaceae</taxon>
        <taxon>Mycobacterium</taxon>
        <taxon>Mycobacterium tuberculosis complex</taxon>
    </lineage>
</organism>
<proteinExistence type="predicted"/>
<protein>
    <submittedName>
        <fullName evidence="2">Uncharacterized protein</fullName>
    </submittedName>
</protein>
<evidence type="ECO:0000313" key="2">
    <source>
        <dbReference type="EMBL" id="COZ16820.1"/>
    </source>
</evidence>
<sequence length="128" mass="13621">MGTESARAPSVSTRFRFTSKVSVPVACARISTSPTQTVCASGNDDAGSPCSAPLYSTFDLQSGWAWSTSSRDSRCWPSSAKYSPSSSASPPAPQNRTPADIRTTSPPNMTVTWRSTASLPIRAWCALR</sequence>
<accession>A0A916PC92</accession>
<reference evidence="3" key="1">
    <citation type="submission" date="2015-03" db="EMBL/GenBank/DDBJ databases">
        <authorList>
            <consortium name="Pathogen Informatics"/>
        </authorList>
    </citation>
    <scope>NUCLEOTIDE SEQUENCE [LARGE SCALE GENOMIC DNA]</scope>
    <source>
        <strain evidence="3">N09902308</strain>
    </source>
</reference>
<dbReference type="AlphaFoldDB" id="A0A916PC92"/>
<feature type="compositionally biased region" description="Polar residues" evidence="1">
    <location>
        <begin position="94"/>
        <end position="111"/>
    </location>
</feature>
<evidence type="ECO:0000313" key="3">
    <source>
        <dbReference type="Proteomes" id="UP000039021"/>
    </source>
</evidence>
<comment type="caution">
    <text evidence="2">The sequence shown here is derived from an EMBL/GenBank/DDBJ whole genome shotgun (WGS) entry which is preliminary data.</text>
</comment>
<feature type="region of interest" description="Disordered" evidence="1">
    <location>
        <begin position="68"/>
        <end position="111"/>
    </location>
</feature>
<evidence type="ECO:0000256" key="1">
    <source>
        <dbReference type="SAM" id="MobiDB-lite"/>
    </source>
</evidence>
<feature type="compositionally biased region" description="Low complexity" evidence="1">
    <location>
        <begin position="77"/>
        <end position="89"/>
    </location>
</feature>
<dbReference type="EMBL" id="CSBK01001808">
    <property type="protein sequence ID" value="COZ16820.1"/>
    <property type="molecule type" value="Genomic_DNA"/>
</dbReference>
<name>A0A916PC92_MYCTX</name>
<gene>
    <name evidence="2" type="ORF">ERS007739_03464</name>
</gene>